<dbReference type="RefSeq" id="XP_005711290.1">
    <property type="nucleotide sequence ID" value="XM_005711233.1"/>
</dbReference>
<gene>
    <name evidence="1" type="ORF">CHC_T00007575001</name>
</gene>
<proteinExistence type="predicted"/>
<dbReference type="AlphaFoldDB" id="R7QU59"/>
<organism evidence="1 2">
    <name type="scientific">Chondrus crispus</name>
    <name type="common">Carrageen Irish moss</name>
    <name type="synonym">Polymorpha crispa</name>
    <dbReference type="NCBI Taxonomy" id="2769"/>
    <lineage>
        <taxon>Eukaryota</taxon>
        <taxon>Rhodophyta</taxon>
        <taxon>Florideophyceae</taxon>
        <taxon>Rhodymeniophycidae</taxon>
        <taxon>Gigartinales</taxon>
        <taxon>Gigartinaceae</taxon>
        <taxon>Chondrus</taxon>
    </lineage>
</organism>
<name>R7QU59_CHOCR</name>
<dbReference type="Proteomes" id="UP000012073">
    <property type="component" value="Unassembled WGS sequence"/>
</dbReference>
<dbReference type="KEGG" id="ccp:CHC_T00007575001"/>
<reference evidence="2" key="1">
    <citation type="journal article" date="2013" name="Proc. Natl. Acad. Sci. U.S.A.">
        <title>Genome structure and metabolic features in the red seaweed Chondrus crispus shed light on evolution of the Archaeplastida.</title>
        <authorList>
            <person name="Collen J."/>
            <person name="Porcel B."/>
            <person name="Carre W."/>
            <person name="Ball S.G."/>
            <person name="Chaparro C."/>
            <person name="Tonon T."/>
            <person name="Barbeyron T."/>
            <person name="Michel G."/>
            <person name="Noel B."/>
            <person name="Valentin K."/>
            <person name="Elias M."/>
            <person name="Artiguenave F."/>
            <person name="Arun A."/>
            <person name="Aury J.M."/>
            <person name="Barbosa-Neto J.F."/>
            <person name="Bothwell J.H."/>
            <person name="Bouget F.Y."/>
            <person name="Brillet L."/>
            <person name="Cabello-Hurtado F."/>
            <person name="Capella-Gutierrez S."/>
            <person name="Charrier B."/>
            <person name="Cladiere L."/>
            <person name="Cock J.M."/>
            <person name="Coelho S.M."/>
            <person name="Colleoni C."/>
            <person name="Czjzek M."/>
            <person name="Da Silva C."/>
            <person name="Delage L."/>
            <person name="Denoeud F."/>
            <person name="Deschamps P."/>
            <person name="Dittami S.M."/>
            <person name="Gabaldon T."/>
            <person name="Gachon C.M."/>
            <person name="Groisillier A."/>
            <person name="Herve C."/>
            <person name="Jabbari K."/>
            <person name="Katinka M."/>
            <person name="Kloareg B."/>
            <person name="Kowalczyk N."/>
            <person name="Labadie K."/>
            <person name="Leblanc C."/>
            <person name="Lopez P.J."/>
            <person name="McLachlan D.H."/>
            <person name="Meslet-Cladiere L."/>
            <person name="Moustafa A."/>
            <person name="Nehr Z."/>
            <person name="Nyvall Collen P."/>
            <person name="Panaud O."/>
            <person name="Partensky F."/>
            <person name="Poulain J."/>
            <person name="Rensing S.A."/>
            <person name="Rousvoal S."/>
            <person name="Samson G."/>
            <person name="Symeonidi A."/>
            <person name="Weissenbach J."/>
            <person name="Zambounis A."/>
            <person name="Wincker P."/>
            <person name="Boyen C."/>
        </authorList>
    </citation>
    <scope>NUCLEOTIDE SEQUENCE [LARGE SCALE GENOMIC DNA]</scope>
    <source>
        <strain evidence="2">cv. Stackhouse</strain>
    </source>
</reference>
<keyword evidence="2" id="KW-1185">Reference proteome</keyword>
<sequence>MTIISPLLSSSLPHLFLVVKILAACFSRSLYSKGFLTQRSIVLTNASLSP</sequence>
<protein>
    <submittedName>
        <fullName evidence="1">Uncharacterized protein</fullName>
    </submittedName>
</protein>
<evidence type="ECO:0000313" key="2">
    <source>
        <dbReference type="Proteomes" id="UP000012073"/>
    </source>
</evidence>
<dbReference type="Gramene" id="CDF40996">
    <property type="protein sequence ID" value="CDF40996"/>
    <property type="gene ID" value="CHC_T00007575001"/>
</dbReference>
<evidence type="ECO:0000313" key="1">
    <source>
        <dbReference type="EMBL" id="CDF40996.1"/>
    </source>
</evidence>
<dbReference type="GeneID" id="17319010"/>
<dbReference type="EMBL" id="HG002294">
    <property type="protein sequence ID" value="CDF40996.1"/>
    <property type="molecule type" value="Genomic_DNA"/>
</dbReference>
<accession>R7QU59</accession>